<evidence type="ECO:0000256" key="5">
    <source>
        <dbReference type="ARBA" id="ARBA00022553"/>
    </source>
</evidence>
<dbReference type="InterPro" id="IPR040221">
    <property type="entry name" value="CDCA7/CDA7L"/>
</dbReference>
<dbReference type="InterPro" id="IPR018866">
    <property type="entry name" value="Znf-4CXXC_R1"/>
</dbReference>
<comment type="subcellular location">
    <subcellularLocation>
        <location evidence="2">Cytoplasm</location>
    </subcellularLocation>
    <subcellularLocation>
        <location evidence="1">Nucleus</location>
    </subcellularLocation>
</comment>
<dbReference type="GO" id="GO:0005737">
    <property type="term" value="C:cytoplasm"/>
    <property type="evidence" value="ECO:0007669"/>
    <property type="project" value="UniProtKB-SubCell"/>
</dbReference>
<keyword evidence="12" id="KW-1185">Reference proteome</keyword>
<dbReference type="EMBL" id="JAWPEI010000002">
    <property type="protein sequence ID" value="KAK4735823.1"/>
    <property type="molecule type" value="Genomic_DNA"/>
</dbReference>
<sequence length="258" mass="29800">MGRLRVKPNYEELRKAQIMENQARFASLGLQNILGELRTKPEKRKHNKVDYSSAPLRRSNRLKGDSAPSSKSLCFYVYLLYENVCVSLYIDFSWRLCLFEEKYDGIKERLYQEALVQRSNRLKVGVCCHSCMEKKFCGEEDCKRCGDLDVAQPCLGMTDCSICHSSNGLLCRECLKNRYGEELEEVRANKEWICPHCTEEKGINPYWFCNRLLCLKKRNIALTVNTFKARKMGYKSVAHMLMDQLQGAVKGGDDKLFG</sequence>
<keyword evidence="3" id="KW-0963">Cytoplasm</keyword>
<reference evidence="11 12" key="1">
    <citation type="submission" date="2023-10" db="EMBL/GenBank/DDBJ databases">
        <title>Genome-Wide Identification Analysis in wild type Solanum Pinnatisectum Reveals Some Genes Defensing Phytophthora Infestans.</title>
        <authorList>
            <person name="Sun C."/>
        </authorList>
    </citation>
    <scope>NUCLEOTIDE SEQUENCE [LARGE SCALE GENOMIC DNA]</scope>
    <source>
        <strain evidence="11">LQN</strain>
        <tissue evidence="11">Leaf</tissue>
    </source>
</reference>
<dbReference type="Pfam" id="PF10497">
    <property type="entry name" value="zf-4CXXC_R1"/>
    <property type="match status" value="1"/>
</dbReference>
<dbReference type="PANTHER" id="PTHR31169:SF15">
    <property type="entry name" value="EXPRESSED PROTEIN"/>
    <property type="match status" value="1"/>
</dbReference>
<proteinExistence type="predicted"/>
<evidence type="ECO:0000313" key="11">
    <source>
        <dbReference type="EMBL" id="KAK4735823.1"/>
    </source>
</evidence>
<evidence type="ECO:0000256" key="7">
    <source>
        <dbReference type="ARBA" id="ARBA00023015"/>
    </source>
</evidence>
<organism evidence="11 12">
    <name type="scientific">Solanum pinnatisectum</name>
    <name type="common">tansyleaf nightshade</name>
    <dbReference type="NCBI Taxonomy" id="50273"/>
    <lineage>
        <taxon>Eukaryota</taxon>
        <taxon>Viridiplantae</taxon>
        <taxon>Streptophyta</taxon>
        <taxon>Embryophyta</taxon>
        <taxon>Tracheophyta</taxon>
        <taxon>Spermatophyta</taxon>
        <taxon>Magnoliopsida</taxon>
        <taxon>eudicotyledons</taxon>
        <taxon>Gunneridae</taxon>
        <taxon>Pentapetalae</taxon>
        <taxon>asterids</taxon>
        <taxon>lamiids</taxon>
        <taxon>Solanales</taxon>
        <taxon>Solanaceae</taxon>
        <taxon>Solanoideae</taxon>
        <taxon>Solaneae</taxon>
        <taxon>Solanum</taxon>
    </lineage>
</organism>
<evidence type="ECO:0000256" key="2">
    <source>
        <dbReference type="ARBA" id="ARBA00004496"/>
    </source>
</evidence>
<keyword evidence="5" id="KW-0597">Phosphoprotein</keyword>
<keyword evidence="4" id="KW-1017">Isopeptide bond</keyword>
<evidence type="ECO:0000256" key="4">
    <source>
        <dbReference type="ARBA" id="ARBA00022499"/>
    </source>
</evidence>
<dbReference type="AlphaFoldDB" id="A0AAV9MDQ8"/>
<evidence type="ECO:0000256" key="6">
    <source>
        <dbReference type="ARBA" id="ARBA00022843"/>
    </source>
</evidence>
<evidence type="ECO:0000256" key="8">
    <source>
        <dbReference type="ARBA" id="ARBA00023163"/>
    </source>
</evidence>
<evidence type="ECO:0000256" key="9">
    <source>
        <dbReference type="ARBA" id="ARBA00023242"/>
    </source>
</evidence>
<dbReference type="PANTHER" id="PTHR31169">
    <property type="entry name" value="OS05G0300700 PROTEIN"/>
    <property type="match status" value="1"/>
</dbReference>
<comment type="caution">
    <text evidence="11">The sequence shown here is derived from an EMBL/GenBank/DDBJ whole genome shotgun (WGS) entry which is preliminary data.</text>
</comment>
<keyword evidence="9" id="KW-0539">Nucleus</keyword>
<protein>
    <recommendedName>
        <fullName evidence="10">Zinc-finger domain-containing protein</fullName>
    </recommendedName>
</protein>
<evidence type="ECO:0000256" key="3">
    <source>
        <dbReference type="ARBA" id="ARBA00022490"/>
    </source>
</evidence>
<dbReference type="GO" id="GO:0006355">
    <property type="term" value="P:regulation of DNA-templated transcription"/>
    <property type="evidence" value="ECO:0007669"/>
    <property type="project" value="InterPro"/>
</dbReference>
<keyword evidence="6" id="KW-0832">Ubl conjugation</keyword>
<evidence type="ECO:0000256" key="1">
    <source>
        <dbReference type="ARBA" id="ARBA00004123"/>
    </source>
</evidence>
<dbReference type="GO" id="GO:0005634">
    <property type="term" value="C:nucleus"/>
    <property type="evidence" value="ECO:0007669"/>
    <property type="project" value="UniProtKB-SubCell"/>
</dbReference>
<name>A0AAV9MDQ8_9SOLN</name>
<dbReference type="Proteomes" id="UP001311915">
    <property type="component" value="Unassembled WGS sequence"/>
</dbReference>
<accession>A0AAV9MDQ8</accession>
<keyword evidence="7" id="KW-0805">Transcription regulation</keyword>
<gene>
    <name evidence="11" type="ORF">R3W88_010084</name>
</gene>
<evidence type="ECO:0000259" key="10">
    <source>
        <dbReference type="Pfam" id="PF10497"/>
    </source>
</evidence>
<keyword evidence="8" id="KW-0804">Transcription</keyword>
<feature type="domain" description="Zinc-finger" evidence="10">
    <location>
        <begin position="123"/>
        <end position="241"/>
    </location>
</feature>
<evidence type="ECO:0000313" key="12">
    <source>
        <dbReference type="Proteomes" id="UP001311915"/>
    </source>
</evidence>